<accession>A0A1V8TKL7</accession>
<comment type="caution">
    <text evidence="7">The sequence shown here is derived from an EMBL/GenBank/DDBJ whole genome shotgun (WGS) entry which is preliminary data.</text>
</comment>
<dbReference type="GO" id="GO:0008270">
    <property type="term" value="F:zinc ion binding"/>
    <property type="evidence" value="ECO:0007669"/>
    <property type="project" value="UniProtKB-KW"/>
</dbReference>
<dbReference type="Pfam" id="PF02891">
    <property type="entry name" value="zf-MIZ"/>
    <property type="match status" value="1"/>
</dbReference>
<dbReference type="InterPro" id="IPR013083">
    <property type="entry name" value="Znf_RING/FYVE/PHD"/>
</dbReference>
<dbReference type="GO" id="GO:0061665">
    <property type="term" value="F:SUMO ligase activity"/>
    <property type="evidence" value="ECO:0007669"/>
    <property type="project" value="TreeGrafter"/>
</dbReference>
<organism evidence="7 8">
    <name type="scientific">Cryoendolithus antarcticus</name>
    <dbReference type="NCBI Taxonomy" id="1507870"/>
    <lineage>
        <taxon>Eukaryota</taxon>
        <taxon>Fungi</taxon>
        <taxon>Dikarya</taxon>
        <taxon>Ascomycota</taxon>
        <taxon>Pezizomycotina</taxon>
        <taxon>Dothideomycetes</taxon>
        <taxon>Dothideomycetidae</taxon>
        <taxon>Cladosporiales</taxon>
        <taxon>Cladosporiaceae</taxon>
        <taxon>Cryoendolithus</taxon>
    </lineage>
</organism>
<dbReference type="InParanoid" id="A0A1V8TKL7"/>
<evidence type="ECO:0000313" key="7">
    <source>
        <dbReference type="EMBL" id="OQO11917.1"/>
    </source>
</evidence>
<feature type="compositionally biased region" description="Polar residues" evidence="5">
    <location>
        <begin position="226"/>
        <end position="263"/>
    </location>
</feature>
<dbReference type="Gene3D" id="3.30.40.10">
    <property type="entry name" value="Zinc/RING finger domain, C3HC4 (zinc finger)"/>
    <property type="match status" value="1"/>
</dbReference>
<dbReference type="AlphaFoldDB" id="A0A1V8TKL7"/>
<dbReference type="PANTHER" id="PTHR10782">
    <property type="entry name" value="ZINC FINGER MIZ DOMAIN-CONTAINING PROTEIN"/>
    <property type="match status" value="1"/>
</dbReference>
<evidence type="ECO:0000256" key="2">
    <source>
        <dbReference type="ARBA" id="ARBA00022771"/>
    </source>
</evidence>
<dbReference type="InterPro" id="IPR004181">
    <property type="entry name" value="Znf_MIZ"/>
</dbReference>
<dbReference type="GO" id="GO:0000785">
    <property type="term" value="C:chromatin"/>
    <property type="evidence" value="ECO:0007669"/>
    <property type="project" value="TreeGrafter"/>
</dbReference>
<dbReference type="STRING" id="1507870.A0A1V8TKL7"/>
<evidence type="ECO:0000256" key="3">
    <source>
        <dbReference type="ARBA" id="ARBA00022833"/>
    </source>
</evidence>
<evidence type="ECO:0000259" key="6">
    <source>
        <dbReference type="PROSITE" id="PS51044"/>
    </source>
</evidence>
<feature type="region of interest" description="Disordered" evidence="5">
    <location>
        <begin position="88"/>
        <end position="115"/>
    </location>
</feature>
<keyword evidence="8" id="KW-1185">Reference proteome</keyword>
<feature type="region of interest" description="Disordered" evidence="5">
    <location>
        <begin position="152"/>
        <end position="186"/>
    </location>
</feature>
<dbReference type="PANTHER" id="PTHR10782:SF4">
    <property type="entry name" value="TONALLI, ISOFORM E"/>
    <property type="match status" value="1"/>
</dbReference>
<protein>
    <recommendedName>
        <fullName evidence="6">SP-RING-type domain-containing protein</fullName>
    </recommendedName>
</protein>
<gene>
    <name evidence="7" type="ORF">B0A48_03644</name>
</gene>
<sequence>MLKRRRENEERDATLIDMDARLNSLLGMGFELRGGELVGGSEGVRSDAGAFEATSMGRSGVAQATQRNWRNFTSNRDTTGPQRLVTIPVQSPTTAFPGTARPVPLQPRRSSDAQAPGLVMYESPSLGDQLPTPSPSIAHSRTKSIVVTSMDAQGRPALPSPALSDSHAPNATRPSSVSSTAPATASRGSPFAFTAGLANVQAPTQSTVPPLITQNVQEDSPRPQWAVSNTPVLSSNRSTTTQSGHTQFNIPRQMSASNASSLISPVQQSPPVQPQSRAAAPSTIGGQCFITQTAMRSMFDEFFNKAAPDLTETDWGRRDLLLEAIKQNDIFYIVLVQTFCLQSIMPQSLPRELIGVSKEGWNALHRLLRSNKHCSPAALQFTAAFPMHPQAMLTSPAGQTYINYLSAVRDFLVLLPHKLDPLIEISKIRSAPPLTQDMAHSLRLTSSVLQTTVFRMTARLFWGASDNKGLKCLEDLHKIDQQTWFTQRFFRTDAEKAVAYEAFANVFRNFQQWTSSGGAADAFNVAGELRFFHETPASMLQEEARRNARHVALHRQQQTGNQVLMSINQAAPMLDGSGHPRHQSVHRTLAPAPVTIQSAARTTGSPLTMAPHNQSGFLYPGQNDGPRSLPVRPDTARVALHQAHLLSPICGPAELPKGSQPLYRHVVSYAVTPTKIVPSMSSQMLSFELTETDIANIAKIEHAIAPGGLASRILQEGDHLYRLRCSEISKGGFQTENAWVTADNSWPASMSCQLNDQWLETRGKLHHGRYLPVDLSQMIRAGSNTLAIHLARAANDPGKFEYAIAIEVITVSSHAAIVDGITPLSSLDSLASIKQSLSGTSGTPACDDDLVLTSSTLSINLFDPFTADRMFTVPVRGNACLHRDCFDLETFMGQCQREKLGFPCVVDCWRCPICKADIRPQSLIKDGFLVDVREKLEKLGMLDTRAIVVEADGSWRAKVEERTGVRSPSMEVEGAGAAAEKRVVEIIELD</sequence>
<feature type="compositionally biased region" description="Low complexity" evidence="5">
    <location>
        <begin position="264"/>
        <end position="280"/>
    </location>
</feature>
<dbReference type="GO" id="GO:0016925">
    <property type="term" value="P:protein sumoylation"/>
    <property type="evidence" value="ECO:0007669"/>
    <property type="project" value="TreeGrafter"/>
</dbReference>
<dbReference type="EMBL" id="NAJO01000006">
    <property type="protein sequence ID" value="OQO11917.1"/>
    <property type="molecule type" value="Genomic_DNA"/>
</dbReference>
<feature type="region of interest" description="Disordered" evidence="5">
    <location>
        <begin position="215"/>
        <end position="280"/>
    </location>
</feature>
<evidence type="ECO:0000256" key="1">
    <source>
        <dbReference type="ARBA" id="ARBA00022723"/>
    </source>
</evidence>
<name>A0A1V8TKL7_9PEZI</name>
<proteinExistence type="predicted"/>
<keyword evidence="1" id="KW-0479">Metal-binding</keyword>
<reference evidence="8" key="1">
    <citation type="submission" date="2017-03" db="EMBL/GenBank/DDBJ databases">
        <title>Genomes of endolithic fungi from Antarctica.</title>
        <authorList>
            <person name="Coleine C."/>
            <person name="Masonjones S."/>
            <person name="Stajich J.E."/>
        </authorList>
    </citation>
    <scope>NUCLEOTIDE SEQUENCE [LARGE SCALE GENOMIC DNA]</scope>
    <source>
        <strain evidence="8">CCFEE 5527</strain>
    </source>
</reference>
<dbReference type="OrthoDB" id="27975at2759"/>
<dbReference type="PROSITE" id="PS51044">
    <property type="entry name" value="ZF_SP_RING"/>
    <property type="match status" value="1"/>
</dbReference>
<evidence type="ECO:0000256" key="4">
    <source>
        <dbReference type="PROSITE-ProRule" id="PRU00452"/>
    </source>
</evidence>
<keyword evidence="2 4" id="KW-0863">Zinc-finger</keyword>
<feature type="compositionally biased region" description="Low complexity" evidence="5">
    <location>
        <begin position="171"/>
        <end position="186"/>
    </location>
</feature>
<dbReference type="Proteomes" id="UP000192596">
    <property type="component" value="Unassembled WGS sequence"/>
</dbReference>
<keyword evidence="3" id="KW-0862">Zinc</keyword>
<evidence type="ECO:0000313" key="8">
    <source>
        <dbReference type="Proteomes" id="UP000192596"/>
    </source>
</evidence>
<feature type="domain" description="SP-RING-type" evidence="6">
    <location>
        <begin position="846"/>
        <end position="938"/>
    </location>
</feature>
<evidence type="ECO:0000256" key="5">
    <source>
        <dbReference type="SAM" id="MobiDB-lite"/>
    </source>
</evidence>